<dbReference type="GO" id="GO:0097681">
    <property type="term" value="P:double-strand break repair via alternative nonhomologous end joining"/>
    <property type="evidence" value="ECO:0007669"/>
    <property type="project" value="TreeGrafter"/>
</dbReference>
<organism evidence="7 8">
    <name type="scientific">Agrilus planipennis</name>
    <name type="common">Emerald ash borer</name>
    <name type="synonym">Agrilus marcopoli</name>
    <dbReference type="NCBI Taxonomy" id="224129"/>
    <lineage>
        <taxon>Eukaryota</taxon>
        <taxon>Metazoa</taxon>
        <taxon>Ecdysozoa</taxon>
        <taxon>Arthropoda</taxon>
        <taxon>Hexapoda</taxon>
        <taxon>Insecta</taxon>
        <taxon>Pterygota</taxon>
        <taxon>Neoptera</taxon>
        <taxon>Endopterygota</taxon>
        <taxon>Coleoptera</taxon>
        <taxon>Polyphaga</taxon>
        <taxon>Elateriformia</taxon>
        <taxon>Buprestoidea</taxon>
        <taxon>Buprestidae</taxon>
        <taxon>Agrilinae</taxon>
        <taxon>Agrilus</taxon>
    </lineage>
</organism>
<dbReference type="PANTHER" id="PTHR10133:SF62">
    <property type="entry name" value="DNA POLYMERASE THETA"/>
    <property type="match status" value="1"/>
</dbReference>
<dbReference type="Gene3D" id="1.20.1060.10">
    <property type="entry name" value="Taq DNA Polymerase, Chain T, domain 4"/>
    <property type="match status" value="1"/>
</dbReference>
<dbReference type="GO" id="GO:0006261">
    <property type="term" value="P:DNA-templated DNA replication"/>
    <property type="evidence" value="ECO:0007669"/>
    <property type="project" value="InterPro"/>
</dbReference>
<comment type="catalytic activity">
    <reaction evidence="5">
        <text>DNA(n) + a 2'-deoxyribonucleoside 5'-triphosphate = DNA(n+1) + diphosphate</text>
        <dbReference type="Rhea" id="RHEA:22508"/>
        <dbReference type="Rhea" id="RHEA-COMP:17339"/>
        <dbReference type="Rhea" id="RHEA-COMP:17340"/>
        <dbReference type="ChEBI" id="CHEBI:33019"/>
        <dbReference type="ChEBI" id="CHEBI:61560"/>
        <dbReference type="ChEBI" id="CHEBI:173112"/>
        <dbReference type="EC" id="2.7.7.7"/>
    </reaction>
</comment>
<accession>A0A1W4WEW1</accession>
<sequence>MVLHYYCNLMNLNEFAGTSKGVSSIGLDVNNCVDSKLRSSIEAITSWYIIGAIKNILISQNPKLLDTYKTEMEHLLCLTHMELNGIGVSLPILQHLVDSLKMQCLALERQAFSLTGRRFSFTSSKEVGKVLGLYKGNKVSTSKEVLEKIDNPIAKIIIQWRKLNSTLNRMLYPLIRMVQNDRIHGTCITHSATGRISMHEPNLQNIPRNFEIVNPISNEELLISCRDAFVAPKGCLLLSADYCQLELRLLAHLSGDKTLCSIMRTNEDVFKSIAAKSNNINESEVTDTLRQRAKQICYGIIYGMGIKALAEQLSVNEEEALEFVETFHSKYPGIKKFINEVISKCKELGYVETLAGRKRFLPNIKNENVTDRSQAERQSVNTTIQGSAADIAKKAVILITCNFKRKFKSQCPKLVLQLHDEFLFEVHENNLKQSAQILKKSMENAVSLPIPFPIKLKYGHSWGKMNEMIL</sequence>
<dbReference type="Proteomes" id="UP000192223">
    <property type="component" value="Unplaced"/>
</dbReference>
<keyword evidence="3" id="KW-0548">Nucleotidyltransferase</keyword>
<dbReference type="OrthoDB" id="275278at2759"/>
<dbReference type="PANTHER" id="PTHR10133">
    <property type="entry name" value="DNA POLYMERASE I"/>
    <property type="match status" value="1"/>
</dbReference>
<dbReference type="InParanoid" id="A0A1W4WEW1"/>
<dbReference type="RefSeq" id="XP_018322501.1">
    <property type="nucleotide sequence ID" value="XM_018466999.1"/>
</dbReference>
<dbReference type="SMART" id="SM00482">
    <property type="entry name" value="POLAc"/>
    <property type="match status" value="1"/>
</dbReference>
<proteinExistence type="predicted"/>
<dbReference type="PROSITE" id="PS00447">
    <property type="entry name" value="DNA_POLYMERASE_A"/>
    <property type="match status" value="1"/>
</dbReference>
<evidence type="ECO:0000313" key="8">
    <source>
        <dbReference type="RefSeq" id="XP_018322501.1"/>
    </source>
</evidence>
<dbReference type="PRINTS" id="PR00868">
    <property type="entry name" value="DNAPOLI"/>
</dbReference>
<evidence type="ECO:0000259" key="6">
    <source>
        <dbReference type="SMART" id="SM00482"/>
    </source>
</evidence>
<dbReference type="GO" id="GO:0003887">
    <property type="term" value="F:DNA-directed DNA polymerase activity"/>
    <property type="evidence" value="ECO:0007669"/>
    <property type="project" value="UniProtKB-KW"/>
</dbReference>
<dbReference type="CDD" id="cd08638">
    <property type="entry name" value="DNA_pol_A_theta"/>
    <property type="match status" value="1"/>
</dbReference>
<keyword evidence="4" id="KW-0239">DNA-directed DNA polymerase</keyword>
<dbReference type="InterPro" id="IPR043502">
    <property type="entry name" value="DNA/RNA_pol_sf"/>
</dbReference>
<dbReference type="KEGG" id="apln:108735165"/>
<dbReference type="GO" id="GO:0003677">
    <property type="term" value="F:DNA binding"/>
    <property type="evidence" value="ECO:0007669"/>
    <property type="project" value="InterPro"/>
</dbReference>
<dbReference type="InterPro" id="IPR001098">
    <property type="entry name" value="DNA-dir_DNA_pol_A_palm_dom"/>
</dbReference>
<name>A0A1W4WEW1_AGRPL</name>
<dbReference type="Gene3D" id="1.10.150.20">
    <property type="entry name" value="5' to 3' exonuclease, C-terminal subdomain"/>
    <property type="match status" value="1"/>
</dbReference>
<reference evidence="8" key="1">
    <citation type="submission" date="2025-08" db="UniProtKB">
        <authorList>
            <consortium name="RefSeq"/>
        </authorList>
    </citation>
    <scope>IDENTIFICATION</scope>
    <source>
        <tissue evidence="8">Entire body</tissue>
    </source>
</reference>
<gene>
    <name evidence="8" type="primary">LOC108735165</name>
</gene>
<dbReference type="GeneID" id="108735165"/>
<dbReference type="STRING" id="224129.A0A1W4WEW1"/>
<evidence type="ECO:0000256" key="2">
    <source>
        <dbReference type="ARBA" id="ARBA00022679"/>
    </source>
</evidence>
<dbReference type="CTD" id="136030439"/>
<keyword evidence="2" id="KW-0808">Transferase</keyword>
<dbReference type="EC" id="2.7.7.7" evidence="1"/>
<dbReference type="InterPro" id="IPR019760">
    <property type="entry name" value="DNA-dir_DNA_pol_A_CS"/>
</dbReference>
<evidence type="ECO:0000256" key="5">
    <source>
        <dbReference type="ARBA" id="ARBA00049244"/>
    </source>
</evidence>
<dbReference type="Pfam" id="PF00476">
    <property type="entry name" value="DNA_pol_A"/>
    <property type="match status" value="1"/>
</dbReference>
<evidence type="ECO:0000313" key="7">
    <source>
        <dbReference type="Proteomes" id="UP000192223"/>
    </source>
</evidence>
<keyword evidence="7" id="KW-1185">Reference proteome</keyword>
<dbReference type="InterPro" id="IPR002298">
    <property type="entry name" value="DNA_polymerase_A"/>
</dbReference>
<dbReference type="SUPFAM" id="SSF56672">
    <property type="entry name" value="DNA/RNA polymerases"/>
    <property type="match status" value="1"/>
</dbReference>
<dbReference type="FunFam" id="1.10.150.20:FF:000070">
    <property type="entry name" value="DNA polymerase I, putative"/>
    <property type="match status" value="1"/>
</dbReference>
<feature type="domain" description="DNA-directed DNA polymerase family A palm" evidence="6">
    <location>
        <begin position="223"/>
        <end position="430"/>
    </location>
</feature>
<protein>
    <recommendedName>
        <fullName evidence="1">DNA-directed DNA polymerase</fullName>
        <ecNumber evidence="1">2.7.7.7</ecNumber>
    </recommendedName>
</protein>
<evidence type="ECO:0000256" key="1">
    <source>
        <dbReference type="ARBA" id="ARBA00012417"/>
    </source>
</evidence>
<dbReference type="Gene3D" id="3.30.70.370">
    <property type="match status" value="1"/>
</dbReference>
<evidence type="ECO:0000256" key="3">
    <source>
        <dbReference type="ARBA" id="ARBA00022695"/>
    </source>
</evidence>
<dbReference type="AlphaFoldDB" id="A0A1W4WEW1"/>
<evidence type="ECO:0000256" key="4">
    <source>
        <dbReference type="ARBA" id="ARBA00022932"/>
    </source>
</evidence>